<sequence>MGPAAPHRRLLGGVQHGRQLLPHLVGHREAWAHLPFHVQLAGAHGHHRPRLDAARHRRLRGQPARSHAHRRRALRLPLGQRQGDDGHADAAAAGHDGSSPEH</sequence>
<feature type="compositionally biased region" description="Low complexity" evidence="1">
    <location>
        <begin position="89"/>
        <end position="102"/>
    </location>
</feature>
<name>A0A0A9AS20_ARUDO</name>
<dbReference type="EMBL" id="GBRH01243954">
    <property type="protein sequence ID" value="JAD53941.1"/>
    <property type="molecule type" value="Transcribed_RNA"/>
</dbReference>
<evidence type="ECO:0000313" key="2">
    <source>
        <dbReference type="EMBL" id="JAD53941.1"/>
    </source>
</evidence>
<feature type="region of interest" description="Disordered" evidence="1">
    <location>
        <begin position="42"/>
        <end position="102"/>
    </location>
</feature>
<reference evidence="2" key="2">
    <citation type="journal article" date="2015" name="Data Brief">
        <title>Shoot transcriptome of the giant reed, Arundo donax.</title>
        <authorList>
            <person name="Barrero R.A."/>
            <person name="Guerrero F.D."/>
            <person name="Moolhuijzen P."/>
            <person name="Goolsby J.A."/>
            <person name="Tidwell J."/>
            <person name="Bellgard S.E."/>
            <person name="Bellgard M.I."/>
        </authorList>
    </citation>
    <scope>NUCLEOTIDE SEQUENCE</scope>
    <source>
        <tissue evidence="2">Shoot tissue taken approximately 20 cm above the soil surface</tissue>
    </source>
</reference>
<proteinExistence type="predicted"/>
<accession>A0A0A9AS20</accession>
<dbReference type="AlphaFoldDB" id="A0A0A9AS20"/>
<evidence type="ECO:0000256" key="1">
    <source>
        <dbReference type="SAM" id="MobiDB-lite"/>
    </source>
</evidence>
<reference evidence="2" key="1">
    <citation type="submission" date="2014-09" db="EMBL/GenBank/DDBJ databases">
        <authorList>
            <person name="Magalhaes I.L.F."/>
            <person name="Oliveira U."/>
            <person name="Santos F.R."/>
            <person name="Vidigal T.H.D.A."/>
            <person name="Brescovit A.D."/>
            <person name="Santos A.J."/>
        </authorList>
    </citation>
    <scope>NUCLEOTIDE SEQUENCE</scope>
    <source>
        <tissue evidence="2">Shoot tissue taken approximately 20 cm above the soil surface</tissue>
    </source>
</reference>
<protein>
    <submittedName>
        <fullName evidence="2">Uncharacterized protein</fullName>
    </submittedName>
</protein>
<feature type="compositionally biased region" description="Basic residues" evidence="1">
    <location>
        <begin position="44"/>
        <end position="74"/>
    </location>
</feature>
<organism evidence="2">
    <name type="scientific">Arundo donax</name>
    <name type="common">Giant reed</name>
    <name type="synonym">Donax arundinaceus</name>
    <dbReference type="NCBI Taxonomy" id="35708"/>
    <lineage>
        <taxon>Eukaryota</taxon>
        <taxon>Viridiplantae</taxon>
        <taxon>Streptophyta</taxon>
        <taxon>Embryophyta</taxon>
        <taxon>Tracheophyta</taxon>
        <taxon>Spermatophyta</taxon>
        <taxon>Magnoliopsida</taxon>
        <taxon>Liliopsida</taxon>
        <taxon>Poales</taxon>
        <taxon>Poaceae</taxon>
        <taxon>PACMAD clade</taxon>
        <taxon>Arundinoideae</taxon>
        <taxon>Arundineae</taxon>
        <taxon>Arundo</taxon>
    </lineage>
</organism>